<sequence length="112" mass="11422">MQLKEDLTLIQRGAHTVSEFLHAVKATSSALMAAAPPCPVSSSPSSVPPVCIVPSDNIPDTPTAPDATATVTSSPTPGMTSSSHASTPSNSESPLPIEPAPPTRTHPMVTRA</sequence>
<feature type="region of interest" description="Disordered" evidence="1">
    <location>
        <begin position="35"/>
        <end position="112"/>
    </location>
</feature>
<dbReference type="Proteomes" id="UP000811246">
    <property type="component" value="Chromosome 9"/>
</dbReference>
<proteinExistence type="predicted"/>
<comment type="caution">
    <text evidence="2">The sequence shown here is derived from an EMBL/GenBank/DDBJ whole genome shotgun (WGS) entry which is preliminary data.</text>
</comment>
<organism evidence="2 3">
    <name type="scientific">Carya illinoinensis</name>
    <name type="common">Pecan</name>
    <dbReference type="NCBI Taxonomy" id="32201"/>
    <lineage>
        <taxon>Eukaryota</taxon>
        <taxon>Viridiplantae</taxon>
        <taxon>Streptophyta</taxon>
        <taxon>Embryophyta</taxon>
        <taxon>Tracheophyta</taxon>
        <taxon>Spermatophyta</taxon>
        <taxon>Magnoliopsida</taxon>
        <taxon>eudicotyledons</taxon>
        <taxon>Gunneridae</taxon>
        <taxon>Pentapetalae</taxon>
        <taxon>rosids</taxon>
        <taxon>fabids</taxon>
        <taxon>Fagales</taxon>
        <taxon>Juglandaceae</taxon>
        <taxon>Carya</taxon>
    </lineage>
</organism>
<dbReference type="EMBL" id="CM031833">
    <property type="protein sequence ID" value="KAG6696605.1"/>
    <property type="molecule type" value="Genomic_DNA"/>
</dbReference>
<protein>
    <submittedName>
        <fullName evidence="2">Uncharacterized protein</fullName>
    </submittedName>
</protein>
<name>A0A922J6W7_CARIL</name>
<evidence type="ECO:0000313" key="2">
    <source>
        <dbReference type="EMBL" id="KAG6696605.1"/>
    </source>
</evidence>
<gene>
    <name evidence="2" type="ORF">I3842_09G155400</name>
</gene>
<feature type="non-terminal residue" evidence="2">
    <location>
        <position position="112"/>
    </location>
</feature>
<dbReference type="AlphaFoldDB" id="A0A922J6W7"/>
<evidence type="ECO:0000256" key="1">
    <source>
        <dbReference type="SAM" id="MobiDB-lite"/>
    </source>
</evidence>
<accession>A0A922J6W7</accession>
<reference evidence="2" key="1">
    <citation type="submission" date="2021-01" db="EMBL/GenBank/DDBJ databases">
        <authorList>
            <person name="Lovell J.T."/>
            <person name="Bentley N."/>
            <person name="Bhattarai G."/>
            <person name="Jenkins J.W."/>
            <person name="Sreedasyam A."/>
            <person name="Alarcon Y."/>
            <person name="Bock C."/>
            <person name="Boston L."/>
            <person name="Carlson J."/>
            <person name="Cervantes K."/>
            <person name="Clermont K."/>
            <person name="Krom N."/>
            <person name="Kubenka K."/>
            <person name="Mamidi S."/>
            <person name="Mattison C."/>
            <person name="Monteros M."/>
            <person name="Pisani C."/>
            <person name="Plott C."/>
            <person name="Rajasekar S."/>
            <person name="Rhein H.S."/>
            <person name="Rohla C."/>
            <person name="Song M."/>
            <person name="Hilaire R.S."/>
            <person name="Shu S."/>
            <person name="Wells L."/>
            <person name="Wang X."/>
            <person name="Webber J."/>
            <person name="Heerema R.J."/>
            <person name="Klein P."/>
            <person name="Conner P."/>
            <person name="Grauke L."/>
            <person name="Grimwood J."/>
            <person name="Schmutz J."/>
            <person name="Randall J.J."/>
        </authorList>
    </citation>
    <scope>NUCLEOTIDE SEQUENCE</scope>
    <source>
        <tissue evidence="2">Leaf</tissue>
    </source>
</reference>
<feature type="compositionally biased region" description="Low complexity" evidence="1">
    <location>
        <begin position="40"/>
        <end position="93"/>
    </location>
</feature>
<evidence type="ECO:0000313" key="3">
    <source>
        <dbReference type="Proteomes" id="UP000811246"/>
    </source>
</evidence>